<accession>A0AAN8BAD7</accession>
<evidence type="ECO:0000313" key="1">
    <source>
        <dbReference type="EMBL" id="KAK5881148.1"/>
    </source>
</evidence>
<evidence type="ECO:0000313" key="2">
    <source>
        <dbReference type="Proteomes" id="UP001335648"/>
    </source>
</evidence>
<dbReference type="EMBL" id="JAULUE010002063">
    <property type="protein sequence ID" value="KAK5881148.1"/>
    <property type="molecule type" value="Genomic_DNA"/>
</dbReference>
<reference evidence="1 2" key="1">
    <citation type="journal article" date="2023" name="Mol. Biol. Evol.">
        <title>Genomics of Secondarily Temperate Adaptation in the Only Non-Antarctic Icefish.</title>
        <authorList>
            <person name="Rivera-Colon A.G."/>
            <person name="Rayamajhi N."/>
            <person name="Minhas B.F."/>
            <person name="Madrigal G."/>
            <person name="Bilyk K.T."/>
            <person name="Yoon V."/>
            <person name="Hune M."/>
            <person name="Gregory S."/>
            <person name="Cheng C.H.C."/>
            <person name="Catchen J.M."/>
        </authorList>
    </citation>
    <scope>NUCLEOTIDE SEQUENCE [LARGE SCALE GENOMIC DNA]</scope>
    <source>
        <strain evidence="1">JC2023a</strain>
    </source>
</reference>
<organism evidence="1 2">
    <name type="scientific">Champsocephalus esox</name>
    <name type="common">pike icefish</name>
    <dbReference type="NCBI Taxonomy" id="159716"/>
    <lineage>
        <taxon>Eukaryota</taxon>
        <taxon>Metazoa</taxon>
        <taxon>Chordata</taxon>
        <taxon>Craniata</taxon>
        <taxon>Vertebrata</taxon>
        <taxon>Euteleostomi</taxon>
        <taxon>Actinopterygii</taxon>
        <taxon>Neopterygii</taxon>
        <taxon>Teleostei</taxon>
        <taxon>Neoteleostei</taxon>
        <taxon>Acanthomorphata</taxon>
        <taxon>Eupercaria</taxon>
        <taxon>Perciformes</taxon>
        <taxon>Notothenioidei</taxon>
        <taxon>Channichthyidae</taxon>
        <taxon>Champsocephalus</taxon>
    </lineage>
</organism>
<proteinExistence type="predicted"/>
<dbReference type="AlphaFoldDB" id="A0AAN8BAD7"/>
<name>A0AAN8BAD7_9TELE</name>
<dbReference type="Proteomes" id="UP001335648">
    <property type="component" value="Unassembled WGS sequence"/>
</dbReference>
<sequence>MLRCLMNRLTLKGQESDLGLRSLVMGSQLRPERMEEIHKWSQFHIYQWGKTGFALQDSHSLFRPYQSSGLGLVVN</sequence>
<keyword evidence="2" id="KW-1185">Reference proteome</keyword>
<protein>
    <submittedName>
        <fullName evidence="1">Uncharacterized protein</fullName>
    </submittedName>
</protein>
<gene>
    <name evidence="1" type="ORF">CesoFtcFv8_021984</name>
</gene>
<comment type="caution">
    <text evidence="1">The sequence shown here is derived from an EMBL/GenBank/DDBJ whole genome shotgun (WGS) entry which is preliminary data.</text>
</comment>